<proteinExistence type="predicted"/>
<evidence type="ECO:0000313" key="2">
    <source>
        <dbReference type="Proteomes" id="UP000518300"/>
    </source>
</evidence>
<name>A0A848M0K8_9BACT</name>
<gene>
    <name evidence="1" type="ORF">HG543_52365</name>
</gene>
<dbReference type="Proteomes" id="UP000518300">
    <property type="component" value="Unassembled WGS sequence"/>
</dbReference>
<keyword evidence="2" id="KW-1185">Reference proteome</keyword>
<evidence type="ECO:0000313" key="1">
    <source>
        <dbReference type="EMBL" id="NMO23399.1"/>
    </source>
</evidence>
<organism evidence="1 2">
    <name type="scientific">Pyxidicoccus fallax</name>
    <dbReference type="NCBI Taxonomy" id="394095"/>
    <lineage>
        <taxon>Bacteria</taxon>
        <taxon>Pseudomonadati</taxon>
        <taxon>Myxococcota</taxon>
        <taxon>Myxococcia</taxon>
        <taxon>Myxococcales</taxon>
        <taxon>Cystobacterineae</taxon>
        <taxon>Myxococcaceae</taxon>
        <taxon>Pyxidicoccus</taxon>
    </lineage>
</organism>
<dbReference type="EMBL" id="JABBJJ010000603">
    <property type="protein sequence ID" value="NMO23399.1"/>
    <property type="molecule type" value="Genomic_DNA"/>
</dbReference>
<reference evidence="1 2" key="1">
    <citation type="submission" date="2020-04" db="EMBL/GenBank/DDBJ databases">
        <title>Draft genome of Pyxidicoccus fallax type strain.</title>
        <authorList>
            <person name="Whitworth D.E."/>
        </authorList>
    </citation>
    <scope>NUCLEOTIDE SEQUENCE [LARGE SCALE GENOMIC DNA]</scope>
    <source>
        <strain evidence="1 2">DSM 14698</strain>
    </source>
</reference>
<comment type="caution">
    <text evidence="1">The sequence shown here is derived from an EMBL/GenBank/DDBJ whole genome shotgun (WGS) entry which is preliminary data.</text>
</comment>
<accession>A0A848M0K8</accession>
<protein>
    <submittedName>
        <fullName evidence="1">Uncharacterized protein</fullName>
    </submittedName>
</protein>
<dbReference type="AlphaFoldDB" id="A0A848M0K8"/>
<dbReference type="RefSeq" id="WP_169352476.1">
    <property type="nucleotide sequence ID" value="NZ_JABBJJ010000603.1"/>
</dbReference>
<sequence>MAHTNPFWLGAVCVVLGALLWMEPSCWGAEPPRPPRPTEPSRTYTHVGWNPLLALGWGR</sequence>